<accession>A0A6N3ELE5</accession>
<dbReference type="FunFam" id="3.20.20.80:FF:000004">
    <property type="entry name" value="Beta-glucosidase 6-phospho-beta-glucosidase"/>
    <property type="match status" value="1"/>
</dbReference>
<keyword evidence="3 6" id="KW-0326">Glycosidase</keyword>
<dbReference type="InterPro" id="IPR017853">
    <property type="entry name" value="GH"/>
</dbReference>
<evidence type="ECO:0000256" key="3">
    <source>
        <dbReference type="ARBA" id="ARBA00023295"/>
    </source>
</evidence>
<gene>
    <name evidence="7" type="primary">bglA_2</name>
    <name evidence="7" type="ORF">CPLFYP93_02249</name>
</gene>
<reference evidence="7" key="1">
    <citation type="submission" date="2019-11" db="EMBL/GenBank/DDBJ databases">
        <authorList>
            <person name="Feng L."/>
        </authorList>
    </citation>
    <scope>NUCLEOTIDE SEQUENCE</scope>
    <source>
        <strain evidence="7">CParaputrificumLFYP93</strain>
    </source>
</reference>
<dbReference type="PANTHER" id="PTHR10353:SF122">
    <property type="entry name" value="6-PHOSPHO-BETA-GLUCOSIDASE ASCB-RELATED"/>
    <property type="match status" value="1"/>
</dbReference>
<dbReference type="Pfam" id="PF00232">
    <property type="entry name" value="Glyco_hydro_1"/>
    <property type="match status" value="1"/>
</dbReference>
<evidence type="ECO:0000256" key="2">
    <source>
        <dbReference type="ARBA" id="ARBA00022801"/>
    </source>
</evidence>
<evidence type="ECO:0000256" key="6">
    <source>
        <dbReference type="RuleBase" id="RU004468"/>
    </source>
</evidence>
<dbReference type="SUPFAM" id="SSF51445">
    <property type="entry name" value="(Trans)glycosidases"/>
    <property type="match status" value="1"/>
</dbReference>
<dbReference type="PANTHER" id="PTHR10353">
    <property type="entry name" value="GLYCOSYL HYDROLASE"/>
    <property type="match status" value="1"/>
</dbReference>
<evidence type="ECO:0000256" key="4">
    <source>
        <dbReference type="PROSITE-ProRule" id="PRU10055"/>
    </source>
</evidence>
<dbReference type="GO" id="GO:0008706">
    <property type="term" value="F:6-phospho-beta-glucosidase activity"/>
    <property type="evidence" value="ECO:0007669"/>
    <property type="project" value="UniProtKB-EC"/>
</dbReference>
<evidence type="ECO:0000313" key="7">
    <source>
        <dbReference type="EMBL" id="VYU40588.1"/>
    </source>
</evidence>
<dbReference type="GO" id="GO:0016052">
    <property type="term" value="P:carbohydrate catabolic process"/>
    <property type="evidence" value="ECO:0007669"/>
    <property type="project" value="TreeGrafter"/>
</dbReference>
<dbReference type="RefSeq" id="WP_156561527.1">
    <property type="nucleotide sequence ID" value="NZ_CACRTV010000054.1"/>
</dbReference>
<comment type="similarity">
    <text evidence="1 5">Belongs to the glycosyl hydrolase 1 family.</text>
</comment>
<dbReference type="GO" id="GO:0005829">
    <property type="term" value="C:cytosol"/>
    <property type="evidence" value="ECO:0007669"/>
    <property type="project" value="TreeGrafter"/>
</dbReference>
<dbReference type="PRINTS" id="PR00131">
    <property type="entry name" value="GLHYDRLASE1"/>
</dbReference>
<dbReference type="PROSITE" id="PS00572">
    <property type="entry name" value="GLYCOSYL_HYDROL_F1_1"/>
    <property type="match status" value="1"/>
</dbReference>
<evidence type="ECO:0000256" key="5">
    <source>
        <dbReference type="RuleBase" id="RU003690"/>
    </source>
</evidence>
<name>A0A6N3ELE5_9CLOT</name>
<dbReference type="Gene3D" id="3.20.20.80">
    <property type="entry name" value="Glycosidases"/>
    <property type="match status" value="1"/>
</dbReference>
<dbReference type="EC" id="3.2.1.86" evidence="7"/>
<dbReference type="AlphaFoldDB" id="A0A6N3ELE5"/>
<dbReference type="EMBL" id="CACRTV010000054">
    <property type="protein sequence ID" value="VYU40588.1"/>
    <property type="molecule type" value="Genomic_DNA"/>
</dbReference>
<keyword evidence="2 6" id="KW-0378">Hydrolase</keyword>
<protein>
    <submittedName>
        <fullName evidence="7">6-phospho-beta-glucosidase BglA</fullName>
        <ecNumber evidence="7">3.2.1.86</ecNumber>
    </submittedName>
</protein>
<feature type="active site" description="Nucleophile" evidence="4">
    <location>
        <position position="369"/>
    </location>
</feature>
<dbReference type="PROSITE" id="PS00653">
    <property type="entry name" value="GLYCOSYL_HYDROL_F1_2"/>
    <property type="match status" value="1"/>
</dbReference>
<evidence type="ECO:0000256" key="1">
    <source>
        <dbReference type="ARBA" id="ARBA00010838"/>
    </source>
</evidence>
<proteinExistence type="inferred from homology"/>
<dbReference type="NCBIfam" id="NF007154">
    <property type="entry name" value="PRK09589.1"/>
    <property type="match status" value="1"/>
</dbReference>
<organism evidence="7">
    <name type="scientific">Clostridium paraputrificum</name>
    <dbReference type="NCBI Taxonomy" id="29363"/>
    <lineage>
        <taxon>Bacteria</taxon>
        <taxon>Bacillati</taxon>
        <taxon>Bacillota</taxon>
        <taxon>Clostridia</taxon>
        <taxon>Eubacteriales</taxon>
        <taxon>Clostridiaceae</taxon>
        <taxon>Clostridium</taxon>
    </lineage>
</organism>
<sequence>MNRLPENFLWGGAVAANQCEGAYNEGGKGLSIMDVVTAGAHDKKREFTKDIKEGIYYPNHEGIDFYHRYKEDLALFREMGFKCFRTSIAWTRIFPNGDEENPNEEGLKFYDRLFDECIKNGMEPVVTISHYEMPLYLVYQYGGWKNRKLVDFYVKFCEVIFKRYKGKVKYWMTFNEINSVIFMPLVAGVLPKEGENYEESSVQAAHHQFLASARAVKLGHEIDPENKIGCMVLTTLAYPKTCDPKDVLRAEKYMRKGTYFFTDVQAGGEYPSYAIKYAERKGFNIEIEEGDLKELKEGTVDYIGFSYYSTSVASHNMDSEKKGSGNIISGLSNPYLESSEWGWQIDPVGLRIVMNKLYERYKKPLFIVENGLGYDDKVEEDGSINDDYRIEYLRKHIEEMKKAVIEDGVDLIGYTPWGCIDLISAGTGEMKKRYGFIYVDKDNEGNGTLKRSKKKSFSWYKKVIASNGEEL</sequence>
<dbReference type="InterPro" id="IPR033132">
    <property type="entry name" value="GH_1_N_CS"/>
</dbReference>
<dbReference type="InterPro" id="IPR001360">
    <property type="entry name" value="Glyco_hydro_1"/>
</dbReference>
<dbReference type="NCBIfam" id="NF007356">
    <property type="entry name" value="PRK09852.1"/>
    <property type="match status" value="1"/>
</dbReference>
<dbReference type="InterPro" id="IPR018120">
    <property type="entry name" value="Glyco_hydro_1_AS"/>
</dbReference>
<dbReference type="NCBIfam" id="NF007158">
    <property type="entry name" value="PRK09593.1"/>
    <property type="match status" value="1"/>
</dbReference>